<evidence type="ECO:0000313" key="3">
    <source>
        <dbReference type="WBParaSite" id="ACRNAN_scaffold1113.g18015.t1"/>
    </source>
</evidence>
<feature type="domain" description="Up-regulated in Daf-2" evidence="1">
    <location>
        <begin position="17"/>
        <end position="55"/>
    </location>
</feature>
<proteinExistence type="predicted"/>
<dbReference type="PANTHER" id="PTHR31557:SF0">
    <property type="entry name" value="5C820-RELATED"/>
    <property type="match status" value="1"/>
</dbReference>
<sequence length="71" mass="8363">MHFIEDSVYESGPLGVLKWKKHTLREEDDGKTMFIFVRPTEVEFKSPSGRTTTSFTKNLISNNNQFYFKKE</sequence>
<dbReference type="PANTHER" id="PTHR31557">
    <property type="entry name" value="5C820-RELATED-RELATED"/>
    <property type="match status" value="1"/>
</dbReference>
<reference evidence="3" key="1">
    <citation type="submission" date="2022-11" db="UniProtKB">
        <authorList>
            <consortium name="WormBaseParasite"/>
        </authorList>
    </citation>
    <scope>IDENTIFICATION</scope>
</reference>
<name>A0A914CIC1_9BILA</name>
<dbReference type="InterPro" id="IPR041157">
    <property type="entry name" value="PUD1/2"/>
</dbReference>
<organism evidence="2 3">
    <name type="scientific">Acrobeloides nanus</name>
    <dbReference type="NCBI Taxonomy" id="290746"/>
    <lineage>
        <taxon>Eukaryota</taxon>
        <taxon>Metazoa</taxon>
        <taxon>Ecdysozoa</taxon>
        <taxon>Nematoda</taxon>
        <taxon>Chromadorea</taxon>
        <taxon>Rhabditida</taxon>
        <taxon>Tylenchina</taxon>
        <taxon>Cephalobomorpha</taxon>
        <taxon>Cephaloboidea</taxon>
        <taxon>Cephalobidae</taxon>
        <taxon>Acrobeloides</taxon>
    </lineage>
</organism>
<dbReference type="Gene3D" id="2.60.40.3820">
    <property type="match status" value="1"/>
</dbReference>
<dbReference type="Pfam" id="PF18457">
    <property type="entry name" value="PUD1_2"/>
    <property type="match status" value="1"/>
</dbReference>
<evidence type="ECO:0000259" key="1">
    <source>
        <dbReference type="Pfam" id="PF18457"/>
    </source>
</evidence>
<evidence type="ECO:0000313" key="2">
    <source>
        <dbReference type="Proteomes" id="UP000887540"/>
    </source>
</evidence>
<dbReference type="Proteomes" id="UP000887540">
    <property type="component" value="Unplaced"/>
</dbReference>
<keyword evidence="2" id="KW-1185">Reference proteome</keyword>
<dbReference type="AlphaFoldDB" id="A0A914CIC1"/>
<dbReference type="WBParaSite" id="ACRNAN_scaffold1113.g18015.t1">
    <property type="protein sequence ID" value="ACRNAN_scaffold1113.g18015.t1"/>
    <property type="gene ID" value="ACRNAN_scaffold1113.g18015"/>
</dbReference>
<protein>
    <submittedName>
        <fullName evidence="3">Up-regulated in Daf-2 domain-containing protein</fullName>
    </submittedName>
</protein>
<accession>A0A914CIC1</accession>